<proteinExistence type="predicted"/>
<name>A0A369KSK1_9BACT</name>
<feature type="domain" description="Solute-binding protein family 3/N-terminal" evidence="1">
    <location>
        <begin position="25"/>
        <end position="238"/>
    </location>
</feature>
<evidence type="ECO:0000313" key="3">
    <source>
        <dbReference type="Proteomes" id="UP000253934"/>
    </source>
</evidence>
<evidence type="ECO:0000259" key="1">
    <source>
        <dbReference type="SMART" id="SM00062"/>
    </source>
</evidence>
<evidence type="ECO:0000313" key="2">
    <source>
        <dbReference type="EMBL" id="RDB36582.1"/>
    </source>
</evidence>
<dbReference type="SMART" id="SM00062">
    <property type="entry name" value="PBPb"/>
    <property type="match status" value="1"/>
</dbReference>
<dbReference type="Gene3D" id="3.40.190.10">
    <property type="entry name" value="Periplasmic binding protein-like II"/>
    <property type="match status" value="2"/>
</dbReference>
<dbReference type="EMBL" id="QOVW01000059">
    <property type="protein sequence ID" value="RDB36582.1"/>
    <property type="molecule type" value="Genomic_DNA"/>
</dbReference>
<dbReference type="Pfam" id="PF00497">
    <property type="entry name" value="SBP_bac_3"/>
    <property type="match status" value="1"/>
</dbReference>
<dbReference type="Proteomes" id="UP000253934">
    <property type="component" value="Unassembled WGS sequence"/>
</dbReference>
<dbReference type="SUPFAM" id="SSF53850">
    <property type="entry name" value="Periplasmic binding protein-like II"/>
    <property type="match status" value="1"/>
</dbReference>
<dbReference type="InterPro" id="IPR001638">
    <property type="entry name" value="Solute-binding_3/MltF_N"/>
</dbReference>
<keyword evidence="3" id="KW-1185">Reference proteome</keyword>
<dbReference type="AlphaFoldDB" id="A0A369KSK1"/>
<reference evidence="2" key="1">
    <citation type="submission" date="2018-04" db="EMBL/GenBank/DDBJ databases">
        <title>Draft genome sequence of the Candidatus Spirobacillus cienkowskii, a pathogen of freshwater Daphnia species, reconstructed from hemolymph metagenomic reads.</title>
        <authorList>
            <person name="Bresciani L."/>
            <person name="Lemos L.N."/>
            <person name="Wale N."/>
            <person name="Lin J.Y."/>
            <person name="Fernandes G.R."/>
            <person name="Duffy M.A."/>
            <person name="Rodrigues J.M."/>
        </authorList>
    </citation>
    <scope>NUCLEOTIDE SEQUENCE [LARGE SCALE GENOMIC DNA]</scope>
    <source>
        <strain evidence="2">Binning01</strain>
    </source>
</reference>
<organism evidence="2 3">
    <name type="scientific">Spirobacillus cienkowskii</name>
    <dbReference type="NCBI Taxonomy" id="495820"/>
    <lineage>
        <taxon>Bacteria</taxon>
        <taxon>Pseudomonadati</taxon>
        <taxon>Bdellovibrionota</taxon>
        <taxon>Oligoflexia</taxon>
        <taxon>Silvanigrellales</taxon>
        <taxon>Spirobacillus</taxon>
    </lineage>
</organism>
<protein>
    <recommendedName>
        <fullName evidence="1">Solute-binding protein family 3/N-terminal domain-containing protein</fullName>
    </recommendedName>
</protein>
<gene>
    <name evidence="2" type="ORF">DCC88_04700</name>
</gene>
<sequence length="244" mass="28417">MYYIKILFKIIILLFFINFKIYCLEIKVGLETMPPLIIDENSGYTVKLLKEIEKKSNLKFDIQIMTYSRASEELKKGRLDLIGHTPKNKETKEFYSFAQELDFYIPTCLDLYMTKPINIKNNELKKISIIGTPLGNKEFFGNMFDISIKNFKEGSIENLLKMLSAGRIDAFLFERASSMTTVKNLKLKNIYYTLLDGDLDASLAVKNGSILKKRLDEEIKKINLNELFKDYYKFTNLPKKGYVK</sequence>
<comment type="caution">
    <text evidence="2">The sequence shown here is derived from an EMBL/GenBank/DDBJ whole genome shotgun (WGS) entry which is preliminary data.</text>
</comment>
<accession>A0A369KSK1</accession>